<keyword evidence="3" id="KW-1003">Cell membrane</keyword>
<comment type="subcellular location">
    <subcellularLocation>
        <location evidence="1 7">Cell membrane</location>
        <topology evidence="1 7">Multi-pass membrane protein</topology>
    </subcellularLocation>
</comment>
<dbReference type="Proteomes" id="UP001238163">
    <property type="component" value="Unassembled WGS sequence"/>
</dbReference>
<protein>
    <recommendedName>
        <fullName evidence="7">UPF0056 membrane protein</fullName>
    </recommendedName>
</protein>
<accession>A0AAE3VGR8</accession>
<evidence type="ECO:0000256" key="7">
    <source>
        <dbReference type="RuleBase" id="RU362048"/>
    </source>
</evidence>
<dbReference type="PANTHER" id="PTHR33508">
    <property type="entry name" value="UPF0056 MEMBRANE PROTEIN YHCE"/>
    <property type="match status" value="1"/>
</dbReference>
<reference evidence="8" key="1">
    <citation type="submission" date="2023-07" db="EMBL/GenBank/DDBJ databases">
        <title>Genomic Encyclopedia of Type Strains, Phase IV (KMG-IV): sequencing the most valuable type-strain genomes for metagenomic binning, comparative biology and taxonomic classification.</title>
        <authorList>
            <person name="Goeker M."/>
        </authorList>
    </citation>
    <scope>NUCLEOTIDE SEQUENCE</scope>
    <source>
        <strain evidence="8">DSM 24202</strain>
    </source>
</reference>
<keyword evidence="4 7" id="KW-0812">Transmembrane</keyword>
<evidence type="ECO:0000256" key="5">
    <source>
        <dbReference type="ARBA" id="ARBA00022989"/>
    </source>
</evidence>
<dbReference type="GO" id="GO:0005886">
    <property type="term" value="C:plasma membrane"/>
    <property type="evidence" value="ECO:0007669"/>
    <property type="project" value="UniProtKB-SubCell"/>
</dbReference>
<organism evidence="8 9">
    <name type="scientific">Oligosphaera ethanolica</name>
    <dbReference type="NCBI Taxonomy" id="760260"/>
    <lineage>
        <taxon>Bacteria</taxon>
        <taxon>Pseudomonadati</taxon>
        <taxon>Lentisphaerota</taxon>
        <taxon>Oligosphaeria</taxon>
        <taxon>Oligosphaerales</taxon>
        <taxon>Oligosphaeraceae</taxon>
        <taxon>Oligosphaera</taxon>
    </lineage>
</organism>
<evidence type="ECO:0000256" key="1">
    <source>
        <dbReference type="ARBA" id="ARBA00004651"/>
    </source>
</evidence>
<evidence type="ECO:0000256" key="4">
    <source>
        <dbReference type="ARBA" id="ARBA00022692"/>
    </source>
</evidence>
<evidence type="ECO:0000313" key="8">
    <source>
        <dbReference type="EMBL" id="MDQ0290085.1"/>
    </source>
</evidence>
<feature type="transmembrane region" description="Helical" evidence="7">
    <location>
        <begin position="41"/>
        <end position="64"/>
    </location>
</feature>
<keyword evidence="6 7" id="KW-0472">Membrane</keyword>
<feature type="transmembrane region" description="Helical" evidence="7">
    <location>
        <begin position="137"/>
        <end position="163"/>
    </location>
</feature>
<name>A0AAE3VGR8_9BACT</name>
<comment type="caution">
    <text evidence="8">The sequence shown here is derived from an EMBL/GenBank/DDBJ whole genome shotgun (WGS) entry which is preliminary data.</text>
</comment>
<feature type="transmembrane region" description="Helical" evidence="7">
    <location>
        <begin position="70"/>
        <end position="91"/>
    </location>
</feature>
<dbReference type="PANTHER" id="PTHR33508:SF1">
    <property type="entry name" value="UPF0056 MEMBRANE PROTEIN YHCE"/>
    <property type="match status" value="1"/>
</dbReference>
<feature type="transmembrane region" description="Helical" evidence="7">
    <location>
        <begin position="175"/>
        <end position="196"/>
    </location>
</feature>
<dbReference type="EMBL" id="JAUSVL010000001">
    <property type="protein sequence ID" value="MDQ0290085.1"/>
    <property type="molecule type" value="Genomic_DNA"/>
</dbReference>
<evidence type="ECO:0000256" key="3">
    <source>
        <dbReference type="ARBA" id="ARBA00022475"/>
    </source>
</evidence>
<dbReference type="Pfam" id="PF01914">
    <property type="entry name" value="MarC"/>
    <property type="match status" value="1"/>
</dbReference>
<dbReference type="RefSeq" id="WP_307261506.1">
    <property type="nucleotide sequence ID" value="NZ_JAUSVL010000001.1"/>
</dbReference>
<evidence type="ECO:0000256" key="2">
    <source>
        <dbReference type="ARBA" id="ARBA00009784"/>
    </source>
</evidence>
<keyword evidence="9" id="KW-1185">Reference proteome</keyword>
<proteinExistence type="inferred from homology"/>
<feature type="transmembrane region" description="Helical" evidence="7">
    <location>
        <begin position="111"/>
        <end position="131"/>
    </location>
</feature>
<sequence>MQMDVLIENALYLLALLNPVSKVMFLATYEPSLNRQQIVELSWKSSVAALIILTVLAAAGQMILTDIFRIELYSLRITGGLILFFIGWHAVREGRFMNRRHQSIKQDFTELSLVPLAAPLIAGPGTIAAAISSTAEFGLGLTALALLLAVAINFVFMLFSLTINHVFERTHLLGPLIRLTGLIIASVAVQMVITGLRDSNLW</sequence>
<evidence type="ECO:0000313" key="9">
    <source>
        <dbReference type="Proteomes" id="UP001238163"/>
    </source>
</evidence>
<gene>
    <name evidence="8" type="ORF">J3R75_002192</name>
</gene>
<dbReference type="InterPro" id="IPR002771">
    <property type="entry name" value="Multi_antbiot-R_MarC"/>
</dbReference>
<keyword evidence="5 7" id="KW-1133">Transmembrane helix</keyword>
<evidence type="ECO:0000256" key="6">
    <source>
        <dbReference type="ARBA" id="ARBA00023136"/>
    </source>
</evidence>
<feature type="transmembrane region" description="Helical" evidence="7">
    <location>
        <begin position="12"/>
        <end position="29"/>
    </location>
</feature>
<comment type="similarity">
    <text evidence="2 7">Belongs to the UPF0056 (MarC) family.</text>
</comment>
<dbReference type="AlphaFoldDB" id="A0AAE3VGR8"/>